<dbReference type="AlphaFoldDB" id="A0A1H5WKA7"/>
<dbReference type="InterPro" id="IPR036890">
    <property type="entry name" value="HATPase_C_sf"/>
</dbReference>
<evidence type="ECO:0000256" key="3">
    <source>
        <dbReference type="ARBA" id="ARBA00022553"/>
    </source>
</evidence>
<dbReference type="SMART" id="SM00387">
    <property type="entry name" value="HATPase_c"/>
    <property type="match status" value="1"/>
</dbReference>
<dbReference type="InterPro" id="IPR003594">
    <property type="entry name" value="HATPase_dom"/>
</dbReference>
<evidence type="ECO:0000256" key="1">
    <source>
        <dbReference type="ARBA" id="ARBA00000085"/>
    </source>
</evidence>
<keyword evidence="4" id="KW-0808">Transferase</keyword>
<organism evidence="9 10">
    <name type="scientific">Algoriphagus boritolerans DSM 17298 = JCM 18970</name>
    <dbReference type="NCBI Taxonomy" id="1120964"/>
    <lineage>
        <taxon>Bacteria</taxon>
        <taxon>Pseudomonadati</taxon>
        <taxon>Bacteroidota</taxon>
        <taxon>Cytophagia</taxon>
        <taxon>Cytophagales</taxon>
        <taxon>Cyclobacteriaceae</taxon>
        <taxon>Algoriphagus</taxon>
    </lineage>
</organism>
<protein>
    <recommendedName>
        <fullName evidence="2">histidine kinase</fullName>
        <ecNumber evidence="2">2.7.13.3</ecNumber>
    </recommendedName>
</protein>
<keyword evidence="10" id="KW-1185">Reference proteome</keyword>
<dbReference type="Pfam" id="PF02518">
    <property type="entry name" value="HATPase_c"/>
    <property type="match status" value="1"/>
</dbReference>
<dbReference type="InterPro" id="IPR000700">
    <property type="entry name" value="PAS-assoc_C"/>
</dbReference>
<evidence type="ECO:0000313" key="10">
    <source>
        <dbReference type="Proteomes" id="UP000236736"/>
    </source>
</evidence>
<dbReference type="SUPFAM" id="SSF47384">
    <property type="entry name" value="Homodimeric domain of signal transducing histidine kinase"/>
    <property type="match status" value="1"/>
</dbReference>
<dbReference type="Proteomes" id="UP000236736">
    <property type="component" value="Unassembled WGS sequence"/>
</dbReference>
<evidence type="ECO:0000256" key="6">
    <source>
        <dbReference type="ARBA" id="ARBA00023012"/>
    </source>
</evidence>
<dbReference type="SUPFAM" id="SSF55874">
    <property type="entry name" value="ATPase domain of HSP90 chaperone/DNA topoisomerase II/histidine kinase"/>
    <property type="match status" value="1"/>
</dbReference>
<name>A0A1H5WKA7_9BACT</name>
<accession>A0A1H5WKA7</accession>
<evidence type="ECO:0000256" key="5">
    <source>
        <dbReference type="ARBA" id="ARBA00022777"/>
    </source>
</evidence>
<dbReference type="PROSITE" id="PS50113">
    <property type="entry name" value="PAC"/>
    <property type="match status" value="1"/>
</dbReference>
<dbReference type="GO" id="GO:0000155">
    <property type="term" value="F:phosphorelay sensor kinase activity"/>
    <property type="evidence" value="ECO:0007669"/>
    <property type="project" value="InterPro"/>
</dbReference>
<feature type="domain" description="PAC" evidence="8">
    <location>
        <begin position="12"/>
        <end position="63"/>
    </location>
</feature>
<dbReference type="SMART" id="SM00388">
    <property type="entry name" value="HisKA"/>
    <property type="match status" value="1"/>
</dbReference>
<evidence type="ECO:0000259" key="8">
    <source>
        <dbReference type="PROSITE" id="PS50113"/>
    </source>
</evidence>
<reference evidence="10" key="1">
    <citation type="submission" date="2016-10" db="EMBL/GenBank/DDBJ databases">
        <authorList>
            <person name="Varghese N."/>
            <person name="Submissions S."/>
        </authorList>
    </citation>
    <scope>NUCLEOTIDE SEQUENCE [LARGE SCALE GENOMIC DNA]</scope>
    <source>
        <strain evidence="10">DSM 17298</strain>
    </source>
</reference>
<dbReference type="Gene3D" id="1.10.287.130">
    <property type="match status" value="1"/>
</dbReference>
<dbReference type="PANTHER" id="PTHR43711:SF1">
    <property type="entry name" value="HISTIDINE KINASE 1"/>
    <property type="match status" value="1"/>
</dbReference>
<dbReference type="PRINTS" id="PR00344">
    <property type="entry name" value="BCTRLSENSOR"/>
</dbReference>
<dbReference type="InterPro" id="IPR004358">
    <property type="entry name" value="Sig_transdc_His_kin-like_C"/>
</dbReference>
<dbReference type="InterPro" id="IPR003661">
    <property type="entry name" value="HisK_dim/P_dom"/>
</dbReference>
<dbReference type="InterPro" id="IPR050736">
    <property type="entry name" value="Sensor_HK_Regulatory"/>
</dbReference>
<sequence>MDDIRKIILSTCTIEKEVQTLDGRWYQMMAIPYVKQHDNQNDGVIITFNDITELKKVQNKLSRINADHDTFIYAVSHDLRGPLANLFIIISMLKETLKSYSDIPFYEDTKELIMLIDKSTTNLNTIINELSDLAKIEGDIDLKEKVNVEELFEEVELSMKEKLLSSKAQINYDLREPVIEFSKKNLRSILFNILSNAIKYSSSDRTPEIWITTEKLGDYTLLSIQDNGIGISEDQQKNIFGAFRRAHNHVEGTGIGLYLVKKTVTNAGGDIELESEVDKGSTFKVYFRNDPEEGYVK</sequence>
<dbReference type="Pfam" id="PF00512">
    <property type="entry name" value="HisKA"/>
    <property type="match status" value="1"/>
</dbReference>
<keyword evidence="3" id="KW-0597">Phosphoprotein</keyword>
<dbReference type="CDD" id="cd00075">
    <property type="entry name" value="HATPase"/>
    <property type="match status" value="1"/>
</dbReference>
<keyword evidence="5 9" id="KW-0418">Kinase</keyword>
<feature type="domain" description="Histidine kinase" evidence="7">
    <location>
        <begin position="74"/>
        <end position="291"/>
    </location>
</feature>
<evidence type="ECO:0000256" key="4">
    <source>
        <dbReference type="ARBA" id="ARBA00022679"/>
    </source>
</evidence>
<dbReference type="PANTHER" id="PTHR43711">
    <property type="entry name" value="TWO-COMPONENT HISTIDINE KINASE"/>
    <property type="match status" value="1"/>
</dbReference>
<evidence type="ECO:0000256" key="2">
    <source>
        <dbReference type="ARBA" id="ARBA00012438"/>
    </source>
</evidence>
<dbReference type="FunFam" id="3.30.565.10:FF:000006">
    <property type="entry name" value="Sensor histidine kinase WalK"/>
    <property type="match status" value="1"/>
</dbReference>
<keyword evidence="6" id="KW-0902">Two-component regulatory system</keyword>
<dbReference type="InterPro" id="IPR036097">
    <property type="entry name" value="HisK_dim/P_sf"/>
</dbReference>
<dbReference type="InterPro" id="IPR005467">
    <property type="entry name" value="His_kinase_dom"/>
</dbReference>
<evidence type="ECO:0000313" key="9">
    <source>
        <dbReference type="EMBL" id="SEG00039.1"/>
    </source>
</evidence>
<comment type="catalytic activity">
    <reaction evidence="1">
        <text>ATP + protein L-histidine = ADP + protein N-phospho-L-histidine.</text>
        <dbReference type="EC" id="2.7.13.3"/>
    </reaction>
</comment>
<dbReference type="EMBL" id="FNVR01000010">
    <property type="protein sequence ID" value="SEG00039.1"/>
    <property type="molecule type" value="Genomic_DNA"/>
</dbReference>
<dbReference type="STRING" id="1120964.GCA_001313265_01723"/>
<dbReference type="Gene3D" id="3.30.565.10">
    <property type="entry name" value="Histidine kinase-like ATPase, C-terminal domain"/>
    <property type="match status" value="1"/>
</dbReference>
<dbReference type="EC" id="2.7.13.3" evidence="2"/>
<dbReference type="PROSITE" id="PS50109">
    <property type="entry name" value="HIS_KIN"/>
    <property type="match status" value="1"/>
</dbReference>
<dbReference type="CDD" id="cd00082">
    <property type="entry name" value="HisKA"/>
    <property type="match status" value="1"/>
</dbReference>
<gene>
    <name evidence="9" type="ORF">SAMN03080598_02123</name>
</gene>
<evidence type="ECO:0000259" key="7">
    <source>
        <dbReference type="PROSITE" id="PS50109"/>
    </source>
</evidence>
<proteinExistence type="predicted"/>